<sequence>MKPDELREKSVEELQAQLKELYKDQFNNRMQKSTGQLGQTHLVGEARKDISRVKTIITEKEQNEG</sequence>
<evidence type="ECO:0000256" key="2">
    <source>
        <dbReference type="ARBA" id="ARBA00022980"/>
    </source>
</evidence>
<dbReference type="InterPro" id="IPR050063">
    <property type="entry name" value="Ribosomal_protein_uL29"/>
</dbReference>
<keyword evidence="3" id="KW-0687">Ribonucleoprotein</keyword>
<dbReference type="Gene3D" id="1.10.287.310">
    <property type="match status" value="1"/>
</dbReference>
<evidence type="ECO:0000256" key="1">
    <source>
        <dbReference type="ARBA" id="ARBA00009254"/>
    </source>
</evidence>
<dbReference type="SUPFAM" id="SSF46561">
    <property type="entry name" value="Ribosomal protein L29 (L29p)"/>
    <property type="match status" value="1"/>
</dbReference>
<dbReference type="PANTHER" id="PTHR10916:SF0">
    <property type="entry name" value="LARGE RIBOSOMAL SUBUNIT PROTEIN UL29C"/>
    <property type="match status" value="1"/>
</dbReference>
<dbReference type="HAMAP" id="MF_00374">
    <property type="entry name" value="Ribosomal_uL29"/>
    <property type="match status" value="1"/>
</dbReference>
<dbReference type="PANTHER" id="PTHR10916">
    <property type="entry name" value="60S RIBOSOMAL PROTEIN L35/50S RIBOSOMAL PROTEIN L29"/>
    <property type="match status" value="1"/>
</dbReference>
<keyword evidence="2" id="KW-0689">Ribosomal protein</keyword>
<evidence type="ECO:0000256" key="4">
    <source>
        <dbReference type="ARBA" id="ARBA00035204"/>
    </source>
</evidence>
<dbReference type="InterPro" id="IPR001854">
    <property type="entry name" value="Ribosomal_uL29"/>
</dbReference>
<dbReference type="FunFam" id="1.10.287.310:FF:000001">
    <property type="entry name" value="50S ribosomal protein L29"/>
    <property type="match status" value="1"/>
</dbReference>
<dbReference type="GO" id="GO:0006412">
    <property type="term" value="P:translation"/>
    <property type="evidence" value="ECO:0007669"/>
    <property type="project" value="InterPro"/>
</dbReference>
<dbReference type="EMBL" id="UINC01000022">
    <property type="protein sequence ID" value="SUZ47538.1"/>
    <property type="molecule type" value="Genomic_DNA"/>
</dbReference>
<evidence type="ECO:0000256" key="3">
    <source>
        <dbReference type="ARBA" id="ARBA00023274"/>
    </source>
</evidence>
<dbReference type="AlphaFoldDB" id="A0A381N1I0"/>
<gene>
    <name evidence="6" type="ORF">METZ01_LOCUS392</name>
</gene>
<protein>
    <recommendedName>
        <fullName evidence="4">Large ribosomal subunit protein uL29</fullName>
    </recommendedName>
    <alternativeName>
        <fullName evidence="5">50S ribosomal protein L29</fullName>
    </alternativeName>
</protein>
<dbReference type="CDD" id="cd00427">
    <property type="entry name" value="Ribosomal_L29_HIP"/>
    <property type="match status" value="1"/>
</dbReference>
<comment type="similarity">
    <text evidence="1">Belongs to the universal ribosomal protein uL29 family.</text>
</comment>
<name>A0A381N1I0_9ZZZZ</name>
<dbReference type="Pfam" id="PF00831">
    <property type="entry name" value="Ribosomal_L29"/>
    <property type="match status" value="1"/>
</dbReference>
<organism evidence="6">
    <name type="scientific">marine metagenome</name>
    <dbReference type="NCBI Taxonomy" id="408172"/>
    <lineage>
        <taxon>unclassified sequences</taxon>
        <taxon>metagenomes</taxon>
        <taxon>ecological metagenomes</taxon>
    </lineage>
</organism>
<evidence type="ECO:0000313" key="6">
    <source>
        <dbReference type="EMBL" id="SUZ47538.1"/>
    </source>
</evidence>
<proteinExistence type="inferred from homology"/>
<accession>A0A381N1I0</accession>
<dbReference type="InterPro" id="IPR036049">
    <property type="entry name" value="Ribosomal_uL29_sf"/>
</dbReference>
<evidence type="ECO:0000256" key="5">
    <source>
        <dbReference type="ARBA" id="ARBA00035476"/>
    </source>
</evidence>
<dbReference type="GO" id="GO:0003735">
    <property type="term" value="F:structural constituent of ribosome"/>
    <property type="evidence" value="ECO:0007669"/>
    <property type="project" value="InterPro"/>
</dbReference>
<dbReference type="NCBIfam" id="TIGR00012">
    <property type="entry name" value="L29"/>
    <property type="match status" value="1"/>
</dbReference>
<dbReference type="GO" id="GO:0022625">
    <property type="term" value="C:cytosolic large ribosomal subunit"/>
    <property type="evidence" value="ECO:0007669"/>
    <property type="project" value="TreeGrafter"/>
</dbReference>
<reference evidence="6" key="1">
    <citation type="submission" date="2018-05" db="EMBL/GenBank/DDBJ databases">
        <authorList>
            <person name="Lanie J.A."/>
            <person name="Ng W.-L."/>
            <person name="Kazmierczak K.M."/>
            <person name="Andrzejewski T.M."/>
            <person name="Davidsen T.M."/>
            <person name="Wayne K.J."/>
            <person name="Tettelin H."/>
            <person name="Glass J.I."/>
            <person name="Rusch D."/>
            <person name="Podicherti R."/>
            <person name="Tsui H.-C.T."/>
            <person name="Winkler M.E."/>
        </authorList>
    </citation>
    <scope>NUCLEOTIDE SEQUENCE</scope>
</reference>